<evidence type="ECO:0000256" key="8">
    <source>
        <dbReference type="SAM" id="MobiDB-lite"/>
    </source>
</evidence>
<feature type="compositionally biased region" description="Basic and acidic residues" evidence="8">
    <location>
        <begin position="1396"/>
        <end position="1405"/>
    </location>
</feature>
<feature type="compositionally biased region" description="Gly residues" evidence="8">
    <location>
        <begin position="310"/>
        <end position="349"/>
    </location>
</feature>
<dbReference type="InterPro" id="IPR036600">
    <property type="entry name" value="PAH_sf"/>
</dbReference>
<dbReference type="PANTHER" id="PTHR12346:SF0">
    <property type="entry name" value="SIN3A, ISOFORM G"/>
    <property type="match status" value="1"/>
</dbReference>
<feature type="compositionally biased region" description="Low complexity" evidence="8">
    <location>
        <begin position="119"/>
        <end position="128"/>
    </location>
</feature>
<dbReference type="Pfam" id="PF02671">
    <property type="entry name" value="PAH"/>
    <property type="match status" value="3"/>
</dbReference>
<feature type="compositionally biased region" description="Low complexity" evidence="8">
    <location>
        <begin position="70"/>
        <end position="79"/>
    </location>
</feature>
<dbReference type="OrthoDB" id="10265969at2759"/>
<dbReference type="STRING" id="1344416.A0A139AIX8"/>
<protein>
    <recommendedName>
        <fullName evidence="9">Histone deacetylase interacting domain-containing protein</fullName>
    </recommendedName>
</protein>
<evidence type="ECO:0000313" key="11">
    <source>
        <dbReference type="Proteomes" id="UP000070544"/>
    </source>
</evidence>
<dbReference type="PANTHER" id="PTHR12346">
    <property type="entry name" value="SIN3B-RELATED"/>
    <property type="match status" value="1"/>
</dbReference>
<keyword evidence="6 7" id="KW-0539">Nucleus</keyword>
<evidence type="ECO:0000256" key="1">
    <source>
        <dbReference type="ARBA" id="ARBA00004123"/>
    </source>
</evidence>
<feature type="compositionally biased region" description="Pro residues" evidence="8">
    <location>
        <begin position="483"/>
        <end position="495"/>
    </location>
</feature>
<dbReference type="Gene3D" id="1.20.1160.11">
    <property type="entry name" value="Paired amphipathic helix"/>
    <property type="match status" value="3"/>
</dbReference>
<dbReference type="GO" id="GO:0000122">
    <property type="term" value="P:negative regulation of transcription by RNA polymerase II"/>
    <property type="evidence" value="ECO:0007669"/>
    <property type="project" value="TreeGrafter"/>
</dbReference>
<evidence type="ECO:0000256" key="6">
    <source>
        <dbReference type="ARBA" id="ARBA00023242"/>
    </source>
</evidence>
<feature type="compositionally biased region" description="Pro residues" evidence="8">
    <location>
        <begin position="433"/>
        <end position="444"/>
    </location>
</feature>
<feature type="compositionally biased region" description="Gly residues" evidence="8">
    <location>
        <begin position="569"/>
        <end position="581"/>
    </location>
</feature>
<dbReference type="GO" id="GO:0033698">
    <property type="term" value="C:Rpd3L complex"/>
    <property type="evidence" value="ECO:0007669"/>
    <property type="project" value="UniProtKB-ARBA"/>
</dbReference>
<feature type="compositionally biased region" description="Polar residues" evidence="8">
    <location>
        <begin position="138"/>
        <end position="149"/>
    </location>
</feature>
<keyword evidence="11" id="KW-1185">Reference proteome</keyword>
<feature type="region of interest" description="Disordered" evidence="8">
    <location>
        <begin position="307"/>
        <end position="353"/>
    </location>
</feature>
<feature type="compositionally biased region" description="Pro residues" evidence="8">
    <location>
        <begin position="1"/>
        <end position="30"/>
    </location>
</feature>
<dbReference type="PROSITE" id="PS51477">
    <property type="entry name" value="PAH"/>
    <property type="match status" value="2"/>
</dbReference>
<organism evidence="10 11">
    <name type="scientific">Gonapodya prolifera (strain JEL478)</name>
    <name type="common">Monoblepharis prolifera</name>
    <dbReference type="NCBI Taxonomy" id="1344416"/>
    <lineage>
        <taxon>Eukaryota</taxon>
        <taxon>Fungi</taxon>
        <taxon>Fungi incertae sedis</taxon>
        <taxon>Chytridiomycota</taxon>
        <taxon>Chytridiomycota incertae sedis</taxon>
        <taxon>Monoblepharidomycetes</taxon>
        <taxon>Monoblepharidales</taxon>
        <taxon>Gonapodyaceae</taxon>
        <taxon>Gonapodya</taxon>
    </lineage>
</organism>
<dbReference type="FunFam" id="1.20.1160.11:FF:000002">
    <property type="entry name" value="Paired amphipathic helix protein SIN3"/>
    <property type="match status" value="1"/>
</dbReference>
<reference evidence="10 11" key="1">
    <citation type="journal article" date="2015" name="Genome Biol. Evol.">
        <title>Phylogenomic analyses indicate that early fungi evolved digesting cell walls of algal ancestors of land plants.</title>
        <authorList>
            <person name="Chang Y."/>
            <person name="Wang S."/>
            <person name="Sekimoto S."/>
            <person name="Aerts A.L."/>
            <person name="Choi C."/>
            <person name="Clum A."/>
            <person name="LaButti K.M."/>
            <person name="Lindquist E.A."/>
            <person name="Yee Ngan C."/>
            <person name="Ohm R.A."/>
            <person name="Salamov A.A."/>
            <person name="Grigoriev I.V."/>
            <person name="Spatafora J.W."/>
            <person name="Berbee M.L."/>
        </authorList>
    </citation>
    <scope>NUCLEOTIDE SEQUENCE [LARGE SCALE GENOMIC DNA]</scope>
    <source>
        <strain evidence="10 11">JEL478</strain>
    </source>
</reference>
<dbReference type="OMA" id="ANTWCIF"/>
<gene>
    <name evidence="10" type="ORF">M427DRAFT_154438</name>
</gene>
<dbReference type="InterPro" id="IPR031693">
    <property type="entry name" value="Sin3_C"/>
</dbReference>
<dbReference type="Proteomes" id="UP000070544">
    <property type="component" value="Unassembled WGS sequence"/>
</dbReference>
<dbReference type="Pfam" id="PF16879">
    <property type="entry name" value="Sin3a_C"/>
    <property type="match status" value="1"/>
</dbReference>
<dbReference type="InterPro" id="IPR003822">
    <property type="entry name" value="PAH"/>
</dbReference>
<evidence type="ECO:0000259" key="9">
    <source>
        <dbReference type="SMART" id="SM00761"/>
    </source>
</evidence>
<feature type="compositionally biased region" description="Gly residues" evidence="8">
    <location>
        <begin position="449"/>
        <end position="464"/>
    </location>
</feature>
<keyword evidence="4" id="KW-0805">Transcription regulation</keyword>
<evidence type="ECO:0000256" key="7">
    <source>
        <dbReference type="PROSITE-ProRule" id="PRU00810"/>
    </source>
</evidence>
<feature type="compositionally biased region" description="Low complexity" evidence="8">
    <location>
        <begin position="532"/>
        <end position="554"/>
    </location>
</feature>
<feature type="compositionally biased region" description="Gly residues" evidence="8">
    <location>
        <begin position="963"/>
        <end position="973"/>
    </location>
</feature>
<comment type="subcellular location">
    <subcellularLocation>
        <location evidence="1 7">Nucleus</location>
    </subcellularLocation>
</comment>
<dbReference type="InterPro" id="IPR039774">
    <property type="entry name" value="Sin3-like"/>
</dbReference>
<feature type="compositionally biased region" description="Low complexity" evidence="8">
    <location>
        <begin position="150"/>
        <end position="172"/>
    </location>
</feature>
<name>A0A139AIX8_GONPJ</name>
<evidence type="ECO:0000256" key="2">
    <source>
        <dbReference type="ARBA" id="ARBA00022491"/>
    </source>
</evidence>
<dbReference type="GO" id="GO:0003714">
    <property type="term" value="F:transcription corepressor activity"/>
    <property type="evidence" value="ECO:0007669"/>
    <property type="project" value="InterPro"/>
</dbReference>
<dbReference type="Pfam" id="PF08295">
    <property type="entry name" value="Sin3_corepress"/>
    <property type="match status" value="1"/>
</dbReference>
<dbReference type="EMBL" id="KQ965752">
    <property type="protein sequence ID" value="KXS16514.1"/>
    <property type="molecule type" value="Genomic_DNA"/>
</dbReference>
<dbReference type="SUPFAM" id="SSF47762">
    <property type="entry name" value="PAH2 domain"/>
    <property type="match status" value="3"/>
</dbReference>
<feature type="region of interest" description="Disordered" evidence="8">
    <location>
        <begin position="1"/>
        <end position="180"/>
    </location>
</feature>
<sequence length="1405" mass="153176">MSAPQQPPQPVPSSAPAPTPTQPQLPPQMQPPQHAHSPAPQAPMPQQASVPSNSILGSQPVLSPAPLPSPALSISGLGPAPSPAPVPVLPPSVGTPTPVPVPPIQTAQPMTAEIKREQPPQSTLALAPAPAPVLPQPTGTGPLSTSVSQPAPSGALPGPGSGSASPVTQPGASAPPPLAPSGVNVPNATIVTMPASEYGSHLYRPLNVKDALSYLDEVKRQFEREPDVYNRFLDIMKDFKAMSIDTPGVIHRVSTLFRSHPPLIVGFNTFLPPGYRIEPGPTAYSDIKVYTPQGVMSVGGQGVGPVVQEGAGGLGGAQGAPGQAGGQPGQGQGQPQGQGQGQEGDGFGYGQPKPQVEFNHAISYVNKIKNRFASEPDTYKQFLEILQTYQKEQKPIQEVYAQVQLLFKTAPDLLEEFKQFLPDNSAPGQFGAGPPPPGAPPPGAPVGMSVGGQYQGGAPRGGMPGIAAPLYPPQPDPRAAAQPPRPPAGAAPIPPASATASGAPYHAAPIPQHGKSKHSKRGSIGPGISEQSSSRPAGTPAGAGASGAVPVGSSQPPPKKKVKTEDGKTGGAGSSGAGGGSQMEVEFFEKVRKAMPKPTYNDFLKLLNMFSQEIIDVATLVERARPFLARSGSMDLFEFLKRLVKYEEEEAIYNVPAPRPEMDLKNCRRSGRSYRMLPPTAPRPTCSGREPSHQEVLNDDWMSHPVVQSEERDTSSNRYRNTFEESLHKAEDERYEFDLNIQSNLHVIAVLEPIAKKIAAMTPEEKAKFKLEEGLGGTSGTIYKRVIKKVYDGARGAEVLKLLHEHPAVTVPVVLRRLQQKDEEWKRAQREWQKVWRQIDTNNYQKALDYQAFSFKADDKKKTALKSLVTEIEQLAKEQEKKQQLRSIMGKTPPKSDVPLANRYQMRLGFKDPGVFEDVRRVINCGIDCTLGINDQDKGSIREFFDGFVNAVFGVVPSEGGKDGAGSGSGGQRADGDGMDIEDDLPEQSGDKVPGEGRVDGDGERKTNGTAAVVPKLNGAGMRNQRLSFQLYGNTGFYVFFRLFHLLYDRMLKMKLADQELNKGPKEPNQIAVELGLVDKMRHDATQKIRANRYFHLLNLVETLLTRLRDDPAKNQTYTNAFEEDMRELYQTTGYHMYTVDRLILQIVKHVQSMLADPPSQQLLGMFWQDRKKETYSPKQEAKYRMEAEKAVGESEQIFRMEYVLIERILLVQLLGKDDLFADTTFSSEEKWSLYVEGFTQITTGAPKVGREREPFLKRSLPNVIPEQPQDNVDTISGLELKICLNTYRIFFVENTEDYFARRDKVAQNKSEFERSRKIRSTRFRCWEDNRIKASFKNPQMTIEKNDGLDLLLGQGAFTTDNCMTKPVVDEDGQKGYVTTTAGEPQDDDGAAGVGEAKDADVTMS</sequence>
<dbReference type="SMART" id="SM00761">
    <property type="entry name" value="HDAC_interact"/>
    <property type="match status" value="1"/>
</dbReference>
<feature type="compositionally biased region" description="Pro residues" evidence="8">
    <location>
        <begin position="80"/>
        <end position="90"/>
    </location>
</feature>
<dbReference type="FunFam" id="1.20.1160.11:FF:000003">
    <property type="entry name" value="Paired amphipathic helix SIN3-like protein"/>
    <property type="match status" value="1"/>
</dbReference>
<keyword evidence="2" id="KW-0678">Repressor</keyword>
<dbReference type="FunFam" id="1.20.1160.11:FF:000001">
    <property type="entry name" value="Paired amphipathic helix protein Sin3"/>
    <property type="match status" value="1"/>
</dbReference>
<feature type="region of interest" description="Disordered" evidence="8">
    <location>
        <begin position="960"/>
        <end position="1010"/>
    </location>
</feature>
<evidence type="ECO:0000256" key="3">
    <source>
        <dbReference type="ARBA" id="ARBA00022737"/>
    </source>
</evidence>
<feature type="compositionally biased region" description="Acidic residues" evidence="8">
    <location>
        <begin position="977"/>
        <end position="986"/>
    </location>
</feature>
<feature type="region of interest" description="Disordered" evidence="8">
    <location>
        <begin position="1375"/>
        <end position="1405"/>
    </location>
</feature>
<feature type="region of interest" description="Disordered" evidence="8">
    <location>
        <begin position="672"/>
        <end position="693"/>
    </location>
</feature>
<keyword evidence="5" id="KW-0804">Transcription</keyword>
<evidence type="ECO:0000313" key="10">
    <source>
        <dbReference type="EMBL" id="KXS16514.1"/>
    </source>
</evidence>
<feature type="compositionally biased region" description="Low complexity" evidence="8">
    <location>
        <begin position="31"/>
        <end position="52"/>
    </location>
</feature>
<dbReference type="GO" id="GO:0010628">
    <property type="term" value="P:positive regulation of gene expression"/>
    <property type="evidence" value="ECO:0007669"/>
    <property type="project" value="UniProtKB-ARBA"/>
</dbReference>
<proteinExistence type="predicted"/>
<feature type="region of interest" description="Disordered" evidence="8">
    <location>
        <begin position="422"/>
        <end position="581"/>
    </location>
</feature>
<evidence type="ECO:0000256" key="4">
    <source>
        <dbReference type="ARBA" id="ARBA00023015"/>
    </source>
</evidence>
<feature type="domain" description="Histone deacetylase interacting" evidence="9">
    <location>
        <begin position="666"/>
        <end position="768"/>
    </location>
</feature>
<accession>A0A139AIX8</accession>
<dbReference type="InterPro" id="IPR013194">
    <property type="entry name" value="HDAC_interact_dom"/>
</dbReference>
<keyword evidence="3" id="KW-0677">Repeat</keyword>
<evidence type="ECO:0000256" key="5">
    <source>
        <dbReference type="ARBA" id="ARBA00023163"/>
    </source>
</evidence>
<feature type="compositionally biased region" description="Basic and acidic residues" evidence="8">
    <location>
        <begin position="989"/>
        <end position="1007"/>
    </location>
</feature>